<proteinExistence type="predicted"/>
<dbReference type="RefSeq" id="WP_013328253.1">
    <property type="nucleotide sequence ID" value="NC_014507.1"/>
</dbReference>
<sequence length="82" mass="9139">MPEKKKFEAFPSLLNTKGRTGSLDNVKSGQEFHRTVNISGILKPGFKEIYNFGEILSAMRDKNCDQNTEGSLTGIFKKVTSL</sequence>
<dbReference type="KEGG" id="mpi:Mpet_0298"/>
<evidence type="ECO:0000313" key="2">
    <source>
        <dbReference type="Proteomes" id="UP000006565"/>
    </source>
</evidence>
<gene>
    <name evidence="1" type="ordered locus">Mpet_0298</name>
</gene>
<dbReference type="EMBL" id="CP002117">
    <property type="protein sequence ID" value="ADN35074.1"/>
    <property type="molecule type" value="Genomic_DNA"/>
</dbReference>
<evidence type="ECO:0000313" key="1">
    <source>
        <dbReference type="EMBL" id="ADN35074.1"/>
    </source>
</evidence>
<dbReference type="Proteomes" id="UP000006565">
    <property type="component" value="Chromosome"/>
</dbReference>
<dbReference type="HOGENOM" id="CLU_2550311_0_0_2"/>
<organism evidence="1 2">
    <name type="scientific">Methanolacinia petrolearia (strain DSM 11571 / OCM 486 / SEBR 4847)</name>
    <name type="common">Methanoplanus petrolearius</name>
    <dbReference type="NCBI Taxonomy" id="679926"/>
    <lineage>
        <taxon>Archaea</taxon>
        <taxon>Methanobacteriati</taxon>
        <taxon>Methanobacteriota</taxon>
        <taxon>Stenosarchaea group</taxon>
        <taxon>Methanomicrobia</taxon>
        <taxon>Methanomicrobiales</taxon>
        <taxon>Methanomicrobiaceae</taxon>
        <taxon>Methanolacinia</taxon>
    </lineage>
</organism>
<accession>E1RFC6</accession>
<reference evidence="1 2" key="1">
    <citation type="journal article" date="2010" name="Stand. Genomic Sci.">
        <title>Complete genome sequence of Methanoplanus petrolearius type strain (SEBR 4847).</title>
        <authorList>
            <person name="Brambilla E."/>
            <person name="Djao O.D."/>
            <person name="Daligault H."/>
            <person name="Lapidus A."/>
            <person name="Lucas S."/>
            <person name="Hammon N."/>
            <person name="Nolan M."/>
            <person name="Tice H."/>
            <person name="Cheng J.F."/>
            <person name="Han C."/>
            <person name="Tapia R."/>
            <person name="Goodwin L."/>
            <person name="Pitluck S."/>
            <person name="Liolios K."/>
            <person name="Ivanova N."/>
            <person name="Mavromatis K."/>
            <person name="Mikhailova N."/>
            <person name="Pati A."/>
            <person name="Chen A."/>
            <person name="Palaniappan K."/>
            <person name="Land M."/>
            <person name="Hauser L."/>
            <person name="Chang Y.J."/>
            <person name="Jeffries C.D."/>
            <person name="Rohde M."/>
            <person name="Spring S."/>
            <person name="Sikorski J."/>
            <person name="Goker M."/>
            <person name="Woyke T."/>
            <person name="Bristow J."/>
            <person name="Eisen J.A."/>
            <person name="Markowitz V."/>
            <person name="Hugenholtz P."/>
            <person name="Kyrpides N.C."/>
            <person name="Klenk H.P."/>
        </authorList>
    </citation>
    <scope>NUCLEOTIDE SEQUENCE [LARGE SCALE GENOMIC DNA]</scope>
    <source>
        <strain evidence="2">DSM 11571 / OCM 486 / SEBR 4847</strain>
    </source>
</reference>
<name>E1RFC6_METP4</name>
<dbReference type="GeneID" id="9742741"/>
<protein>
    <submittedName>
        <fullName evidence="1">Uncharacterized protein</fullName>
    </submittedName>
</protein>
<dbReference type="OrthoDB" id="372865at2157"/>
<keyword evidence="2" id="KW-1185">Reference proteome</keyword>
<dbReference type="AlphaFoldDB" id="E1RFC6"/>